<comment type="caution">
    <text evidence="9">The sequence shown here is derived from an EMBL/GenBank/DDBJ whole genome shotgun (WGS) entry which is preliminary data.</text>
</comment>
<keyword evidence="5" id="KW-0378">Hydrolase</keyword>
<dbReference type="InterPro" id="IPR050951">
    <property type="entry name" value="Retrovirus_Pol_polyprotein"/>
</dbReference>
<accession>A0A7D9IL37</accession>
<keyword evidence="2" id="KW-0548">Nucleotidyltransferase</keyword>
<evidence type="ECO:0000259" key="8">
    <source>
        <dbReference type="Pfam" id="PF17917"/>
    </source>
</evidence>
<evidence type="ECO:0000256" key="6">
    <source>
        <dbReference type="ARBA" id="ARBA00022918"/>
    </source>
</evidence>
<dbReference type="OrthoDB" id="6118485at2759"/>
<sequence length="261" mass="29710">MEMEEESKKFLTINTHKRLFQYNRLVFGVASAPAVWQQAMDQILEGIPHVQCILDDMIISGTTDQEHLDNLEEVFSRLSKHSLRTNSSKCEFFKEGIEFCGHEISKLGLHKSQQKVNAVINAPRPGNVSQIDKEALALVWGVQKFHTYIFARHFTLLTDHKPLTAIFSPTKAIQATTAARLQRYALFLSGFDYEIVHRSSTQHCNADGLSRLPLATTEDEENQFVDSVEAFHVSQFSMLHVTCQHVRKATQRDSRNPRPSV</sequence>
<dbReference type="InterPro" id="IPR000477">
    <property type="entry name" value="RT_dom"/>
</dbReference>
<dbReference type="InterPro" id="IPR043502">
    <property type="entry name" value="DNA/RNA_pol_sf"/>
</dbReference>
<evidence type="ECO:0000259" key="7">
    <source>
        <dbReference type="Pfam" id="PF00078"/>
    </source>
</evidence>
<dbReference type="Pfam" id="PF00078">
    <property type="entry name" value="RVT_1"/>
    <property type="match status" value="1"/>
</dbReference>
<name>A0A7D9IL37_PARCT</name>
<evidence type="ECO:0000256" key="1">
    <source>
        <dbReference type="ARBA" id="ARBA00022679"/>
    </source>
</evidence>
<reference evidence="9" key="1">
    <citation type="submission" date="2020-04" db="EMBL/GenBank/DDBJ databases">
        <authorList>
            <person name="Alioto T."/>
            <person name="Alioto T."/>
            <person name="Gomez Garrido J."/>
        </authorList>
    </citation>
    <scope>NUCLEOTIDE SEQUENCE</scope>
    <source>
        <strain evidence="9">A484AB</strain>
    </source>
</reference>
<dbReference type="InterPro" id="IPR043128">
    <property type="entry name" value="Rev_trsase/Diguanyl_cyclase"/>
</dbReference>
<dbReference type="AlphaFoldDB" id="A0A7D9IL37"/>
<keyword evidence="10" id="KW-1185">Reference proteome</keyword>
<dbReference type="FunFam" id="3.30.70.270:FF:000003">
    <property type="entry name" value="Transposon Ty3-G Gag-Pol polyprotein"/>
    <property type="match status" value="1"/>
</dbReference>
<feature type="domain" description="Reverse transcriptase RNase H-like" evidence="8">
    <location>
        <begin position="127"/>
        <end position="191"/>
    </location>
</feature>
<dbReference type="SUPFAM" id="SSF56672">
    <property type="entry name" value="DNA/RNA polymerases"/>
    <property type="match status" value="1"/>
</dbReference>
<protein>
    <submittedName>
        <fullName evidence="9">Retrovirus-related Pol poly</fullName>
    </submittedName>
</protein>
<feature type="domain" description="Reverse transcriptase" evidence="7">
    <location>
        <begin position="9"/>
        <end position="104"/>
    </location>
</feature>
<keyword evidence="6" id="KW-0695">RNA-directed DNA polymerase</keyword>
<dbReference type="GO" id="GO:0004519">
    <property type="term" value="F:endonuclease activity"/>
    <property type="evidence" value="ECO:0007669"/>
    <property type="project" value="UniProtKB-KW"/>
</dbReference>
<dbReference type="GO" id="GO:0003964">
    <property type="term" value="F:RNA-directed DNA polymerase activity"/>
    <property type="evidence" value="ECO:0007669"/>
    <property type="project" value="UniProtKB-KW"/>
</dbReference>
<evidence type="ECO:0000256" key="3">
    <source>
        <dbReference type="ARBA" id="ARBA00022722"/>
    </source>
</evidence>
<dbReference type="Gene3D" id="3.10.10.10">
    <property type="entry name" value="HIV Type 1 Reverse Transcriptase, subunit A, domain 1"/>
    <property type="match status" value="1"/>
</dbReference>
<evidence type="ECO:0000256" key="4">
    <source>
        <dbReference type="ARBA" id="ARBA00022759"/>
    </source>
</evidence>
<evidence type="ECO:0000256" key="2">
    <source>
        <dbReference type="ARBA" id="ARBA00022695"/>
    </source>
</evidence>
<dbReference type="CDD" id="cd01647">
    <property type="entry name" value="RT_LTR"/>
    <property type="match status" value="1"/>
</dbReference>
<organism evidence="9 10">
    <name type="scientific">Paramuricea clavata</name>
    <name type="common">Red gorgonian</name>
    <name type="synonym">Violescent sea-whip</name>
    <dbReference type="NCBI Taxonomy" id="317549"/>
    <lineage>
        <taxon>Eukaryota</taxon>
        <taxon>Metazoa</taxon>
        <taxon>Cnidaria</taxon>
        <taxon>Anthozoa</taxon>
        <taxon>Octocorallia</taxon>
        <taxon>Malacalcyonacea</taxon>
        <taxon>Plexauridae</taxon>
        <taxon>Paramuricea</taxon>
    </lineage>
</organism>
<dbReference type="Proteomes" id="UP001152795">
    <property type="component" value="Unassembled WGS sequence"/>
</dbReference>
<dbReference type="GO" id="GO:0016787">
    <property type="term" value="F:hydrolase activity"/>
    <property type="evidence" value="ECO:0007669"/>
    <property type="project" value="UniProtKB-KW"/>
</dbReference>
<dbReference type="Pfam" id="PF17917">
    <property type="entry name" value="RT_RNaseH"/>
    <property type="match status" value="1"/>
</dbReference>
<keyword evidence="3" id="KW-0540">Nuclease</keyword>
<proteinExistence type="predicted"/>
<keyword evidence="4" id="KW-0255">Endonuclease</keyword>
<dbReference type="Gene3D" id="3.30.70.270">
    <property type="match status" value="1"/>
</dbReference>
<keyword evidence="1" id="KW-0808">Transferase</keyword>
<dbReference type="CDD" id="cd09274">
    <property type="entry name" value="RNase_HI_RT_Ty3"/>
    <property type="match status" value="1"/>
</dbReference>
<dbReference type="PANTHER" id="PTHR37984">
    <property type="entry name" value="PROTEIN CBG26694"/>
    <property type="match status" value="1"/>
</dbReference>
<evidence type="ECO:0000256" key="5">
    <source>
        <dbReference type="ARBA" id="ARBA00022801"/>
    </source>
</evidence>
<gene>
    <name evidence="9" type="ORF">PACLA_8A022625</name>
</gene>
<evidence type="ECO:0000313" key="9">
    <source>
        <dbReference type="EMBL" id="CAB4008568.1"/>
    </source>
</evidence>
<evidence type="ECO:0000313" key="10">
    <source>
        <dbReference type="Proteomes" id="UP001152795"/>
    </source>
</evidence>
<dbReference type="InterPro" id="IPR041373">
    <property type="entry name" value="RT_RNaseH"/>
</dbReference>
<dbReference type="EMBL" id="CACRXK020006161">
    <property type="protein sequence ID" value="CAB4008568.1"/>
    <property type="molecule type" value="Genomic_DNA"/>
</dbReference>
<dbReference type="PANTHER" id="PTHR37984:SF14">
    <property type="entry name" value="RIBONUCLEASE H"/>
    <property type="match status" value="1"/>
</dbReference>